<organism evidence="2 3">
    <name type="scientific">Blastococcus mobilis</name>
    <dbReference type="NCBI Taxonomy" id="1938746"/>
    <lineage>
        <taxon>Bacteria</taxon>
        <taxon>Bacillati</taxon>
        <taxon>Actinomycetota</taxon>
        <taxon>Actinomycetes</taxon>
        <taxon>Geodermatophilales</taxon>
        <taxon>Geodermatophilaceae</taxon>
        <taxon>Blastococcus</taxon>
    </lineage>
</organism>
<name>A0A239AKG2_9ACTN</name>
<proteinExistence type="predicted"/>
<keyword evidence="1" id="KW-1133">Transmembrane helix</keyword>
<dbReference type="OrthoDB" id="67403at2"/>
<dbReference type="EMBL" id="FZNO01000048">
    <property type="protein sequence ID" value="SNR96156.1"/>
    <property type="molecule type" value="Genomic_DNA"/>
</dbReference>
<sequence length="149" mass="15737">MTTMTTARGAAAGAVGVLAMDVVTWLMYRREDPADLAREQRARAFGQDTAHALVRRVAEAVGSDAGGEQPNGAGIAVHYALGMGPGAATPRSEESTHGYAPGAVPSTASASLLSTTRSPLRCWGSPVRRVRIPGRRTCVAWSVTWCWAW</sequence>
<evidence type="ECO:0000313" key="3">
    <source>
        <dbReference type="Proteomes" id="UP000198403"/>
    </source>
</evidence>
<dbReference type="Proteomes" id="UP000198403">
    <property type="component" value="Unassembled WGS sequence"/>
</dbReference>
<dbReference type="RefSeq" id="WP_141137632.1">
    <property type="nucleotide sequence ID" value="NZ_FZNO01000048.1"/>
</dbReference>
<gene>
    <name evidence="2" type="ORF">SAMN06272737_1485</name>
</gene>
<keyword evidence="1" id="KW-0472">Membrane</keyword>
<evidence type="ECO:0000256" key="1">
    <source>
        <dbReference type="SAM" id="Phobius"/>
    </source>
</evidence>
<keyword evidence="1" id="KW-0812">Transmembrane</keyword>
<accession>A0A239AKG2</accession>
<reference evidence="2 3" key="1">
    <citation type="submission" date="2017-06" db="EMBL/GenBank/DDBJ databases">
        <authorList>
            <person name="Kim H.J."/>
            <person name="Triplett B.A."/>
        </authorList>
    </citation>
    <scope>NUCLEOTIDE SEQUENCE [LARGE SCALE GENOMIC DNA]</scope>
    <source>
        <strain evidence="2 3">DSM 44272</strain>
    </source>
</reference>
<dbReference type="AlphaFoldDB" id="A0A239AKG2"/>
<feature type="transmembrane region" description="Helical" evidence="1">
    <location>
        <begin position="6"/>
        <end position="28"/>
    </location>
</feature>
<evidence type="ECO:0000313" key="2">
    <source>
        <dbReference type="EMBL" id="SNR96156.1"/>
    </source>
</evidence>
<protein>
    <submittedName>
        <fullName evidence="2">Uncharacterized protein</fullName>
    </submittedName>
</protein>
<keyword evidence="3" id="KW-1185">Reference proteome</keyword>